<evidence type="ECO:0000256" key="1">
    <source>
        <dbReference type="SAM" id="MobiDB-lite"/>
    </source>
</evidence>
<dbReference type="PANTHER" id="PTHR46586">
    <property type="entry name" value="ANKYRIN REPEAT-CONTAINING PROTEIN"/>
    <property type="match status" value="1"/>
</dbReference>
<dbReference type="InterPro" id="IPR052050">
    <property type="entry name" value="SecEffector_AnkRepeat"/>
</dbReference>
<dbReference type="Gene3D" id="1.25.40.20">
    <property type="entry name" value="Ankyrin repeat-containing domain"/>
    <property type="match status" value="1"/>
</dbReference>
<dbReference type="Proteomes" id="UP001185135">
    <property type="component" value="Segment"/>
</dbReference>
<gene>
    <name evidence="2" type="ORF">pkur_cds_756</name>
</gene>
<evidence type="ECO:0000313" key="2">
    <source>
        <dbReference type="EMBL" id="WBR14930.1"/>
    </source>
</evidence>
<dbReference type="PANTHER" id="PTHR46586:SF3">
    <property type="entry name" value="ANKYRIN REPEAT-CONTAINING PROTEIN"/>
    <property type="match status" value="1"/>
</dbReference>
<feature type="region of interest" description="Disordered" evidence="1">
    <location>
        <begin position="1"/>
        <end position="83"/>
    </location>
</feature>
<dbReference type="SUPFAM" id="SSF81383">
    <property type="entry name" value="F-box domain"/>
    <property type="match status" value="1"/>
</dbReference>
<dbReference type="InterPro" id="IPR036047">
    <property type="entry name" value="F-box-like_dom_sf"/>
</dbReference>
<protein>
    <submittedName>
        <fullName evidence="2">F-box domain-containing protein</fullName>
    </submittedName>
</protein>
<name>A0AA95EDP8_9VIRU</name>
<dbReference type="EMBL" id="ON887157">
    <property type="protein sequence ID" value="WBR14930.1"/>
    <property type="molecule type" value="Genomic_DNA"/>
</dbReference>
<sequence length="664" mass="71380">MNTPRSASAPHPSRDDDNNNNNNSNSRPSFCPNCACHQAPRAPTTLKRRRDHGSDGALLNDDGRVPGSGTHPTLSPGAPLDGTVVGAPLHKRVRLASAVEQTRVRIFNSTSPAKLRPSGDALQSTTTPAADDSIPFASLPPETVRAIVSLLNDRDYLACMLASSRFHVCSPQDVLLRRYAARDIFDSNETLADIQFVCARYGREPQLGMIVKAASRGRHDIVMYIVQSLGARAAITSWTAPKPSDPDSPDARACVKDALCAALDGNHMRVISALAQRYGFNETVAATGLMARAARLGRLNVVKAFHNAVAECARRRQESDIAAGREPRSFDLHIACRSRLPYGGNIQELTSVGMAAWNAGHVNVLDWLIETQCPGACVPNRHLLEDAVAAGRVVLARWAASKMGQHAVVGRRAVDEAAAHGHVGTVRWAHESNLRRCSVSTIQAAVHYGRPGCIDVLRWAAGEAGRPPAVPEWRDVPVALIAAREGNANVIRWLYEHHPECVTPEAARHAARAGHNDVVLFLHKVGVAPVTRVSLLGRAVKSRDIDLVDAVAAAGAPFKQSALVFAIRYKLNGIVAALCRHYAGVIDPKEAMRAAGREGAYKIARVIMTELSGACIEHARESIPAGRSPKALGKCVCCTCKPTRTRAPASERRLRPLAAHPADA</sequence>
<proteinExistence type="predicted"/>
<accession>A0AA95EDP8</accession>
<evidence type="ECO:0000313" key="3">
    <source>
        <dbReference type="Proteomes" id="UP001185135"/>
    </source>
</evidence>
<dbReference type="InterPro" id="IPR036770">
    <property type="entry name" value="Ankyrin_rpt-contain_sf"/>
</dbReference>
<feature type="region of interest" description="Disordered" evidence="1">
    <location>
        <begin position="111"/>
        <end position="134"/>
    </location>
</feature>
<organism evidence="2 3">
    <name type="scientific">Pandoravirus kuranda</name>
    <dbReference type="NCBI Taxonomy" id="3019033"/>
    <lineage>
        <taxon>Viruses</taxon>
        <taxon>Pandoravirus</taxon>
    </lineage>
</organism>
<dbReference type="SUPFAM" id="SSF48403">
    <property type="entry name" value="Ankyrin repeat"/>
    <property type="match status" value="1"/>
</dbReference>
<reference evidence="2" key="1">
    <citation type="submission" date="2022-06" db="EMBL/GenBank/DDBJ databases">
        <authorList>
            <person name="Legendre M."/>
            <person name="Claverie J.-M."/>
            <person name="Alempic J.-M."/>
            <person name="Abergel C."/>
        </authorList>
    </citation>
    <scope>NUCLEOTIDE SEQUENCE</scope>
    <source>
        <strain evidence="2">Kuranda</strain>
    </source>
</reference>